<protein>
    <submittedName>
        <fullName evidence="1">Uncharacterized protein</fullName>
    </submittedName>
</protein>
<accession>A0A1Z1M4T2</accession>
<name>A0A1Z1M4T2_OSMFI</name>
<gene>
    <name evidence="1" type="primary">orf118</name>
</gene>
<sequence>MISPHPSIIDLFKESNYNYAIFNKKSFYSLQFDELKLLYYYFYISTLPGSFSKRFSIDNLLKLWLRSEVKQTISKRRKILVELLIKFEENKMVVYDLNIVLEKNKDNISGCKSREKST</sequence>
<dbReference type="AlphaFoldDB" id="A0A1Z1M4T2"/>
<evidence type="ECO:0000313" key="1">
    <source>
        <dbReference type="EMBL" id="ARW60910.1"/>
    </source>
</evidence>
<organism evidence="1">
    <name type="scientific">Osmundaria fimbriata</name>
    <name type="common">Red alga</name>
    <name type="synonym">Delesseria fimbriata</name>
    <dbReference type="NCBI Taxonomy" id="228265"/>
    <lineage>
        <taxon>Eukaryota</taxon>
        <taxon>Rhodophyta</taxon>
        <taxon>Florideophyceae</taxon>
        <taxon>Rhodymeniophycidae</taxon>
        <taxon>Ceramiales</taxon>
        <taxon>Rhodomelaceae</taxon>
        <taxon>Amansieae</taxon>
        <taxon>Osmundaria</taxon>
    </lineage>
</organism>
<dbReference type="EMBL" id="MF101415">
    <property type="protein sequence ID" value="ARW60910.1"/>
    <property type="molecule type" value="Genomic_DNA"/>
</dbReference>
<proteinExistence type="predicted"/>
<dbReference type="RefSeq" id="YP_009392348.1">
    <property type="nucleotide sequence ID" value="NC_035262.1"/>
</dbReference>
<dbReference type="GeneID" id="33353861"/>
<dbReference type="InterPro" id="IPR010778">
    <property type="entry name" value="DUF1368"/>
</dbReference>
<keyword evidence="1" id="KW-0934">Plastid</keyword>
<reference evidence="1" key="1">
    <citation type="journal article" date="2017" name="J. Phycol.">
        <title>Analysis of chloroplast genomes and a supermatrix inform reclassification of the Rhodomelaceae (Rhodophyta).</title>
        <authorList>
            <person name="Diaz-Tapia P."/>
            <person name="Maggs C.A."/>
            <person name="West J.A."/>
            <person name="Verbruggen H."/>
        </authorList>
    </citation>
    <scope>NUCLEOTIDE SEQUENCE</scope>
    <source>
        <strain evidence="1">JW2841</strain>
    </source>
</reference>
<keyword evidence="1" id="KW-0150">Chloroplast</keyword>
<dbReference type="Pfam" id="PF07112">
    <property type="entry name" value="DUF1368"/>
    <property type="match status" value="1"/>
</dbReference>
<geneLocation type="chloroplast" evidence="1"/>